<dbReference type="InterPro" id="IPR056279">
    <property type="entry name" value="Aip3p_Bud6_N"/>
</dbReference>
<organism evidence="2 3">
    <name type="scientific">Tulasnella calospora MUT 4182</name>
    <dbReference type="NCBI Taxonomy" id="1051891"/>
    <lineage>
        <taxon>Eukaryota</taxon>
        <taxon>Fungi</taxon>
        <taxon>Dikarya</taxon>
        <taxon>Basidiomycota</taxon>
        <taxon>Agaricomycotina</taxon>
        <taxon>Agaricomycetes</taxon>
        <taxon>Cantharellales</taxon>
        <taxon>Tulasnellaceae</taxon>
        <taxon>Tulasnella</taxon>
    </lineage>
</organism>
<dbReference type="EMBL" id="KN823053">
    <property type="protein sequence ID" value="KIO24860.1"/>
    <property type="molecule type" value="Genomic_DNA"/>
</dbReference>
<dbReference type="OrthoDB" id="783096at2759"/>
<dbReference type="Proteomes" id="UP000054248">
    <property type="component" value="Unassembled WGS sequence"/>
</dbReference>
<dbReference type="AlphaFoldDB" id="A0A0C3Q6B9"/>
<dbReference type="Pfam" id="PF23153">
    <property type="entry name" value="Aip3p_Bud6_N"/>
    <property type="match status" value="1"/>
</dbReference>
<dbReference type="HOGENOM" id="CLU_1817216_0_0_1"/>
<gene>
    <name evidence="2" type="ORF">M407DRAFT_97868</name>
</gene>
<dbReference type="STRING" id="1051891.A0A0C3Q6B9"/>
<reference evidence="3" key="2">
    <citation type="submission" date="2015-01" db="EMBL/GenBank/DDBJ databases">
        <title>Evolutionary Origins and Diversification of the Mycorrhizal Mutualists.</title>
        <authorList>
            <consortium name="DOE Joint Genome Institute"/>
            <consortium name="Mycorrhizal Genomics Consortium"/>
            <person name="Kohler A."/>
            <person name="Kuo A."/>
            <person name="Nagy L.G."/>
            <person name="Floudas D."/>
            <person name="Copeland A."/>
            <person name="Barry K.W."/>
            <person name="Cichocki N."/>
            <person name="Veneault-Fourrey C."/>
            <person name="LaButti K."/>
            <person name="Lindquist E.A."/>
            <person name="Lipzen A."/>
            <person name="Lundell T."/>
            <person name="Morin E."/>
            <person name="Murat C."/>
            <person name="Riley R."/>
            <person name="Ohm R."/>
            <person name="Sun H."/>
            <person name="Tunlid A."/>
            <person name="Henrissat B."/>
            <person name="Grigoriev I.V."/>
            <person name="Hibbett D.S."/>
            <person name="Martin F."/>
        </authorList>
    </citation>
    <scope>NUCLEOTIDE SEQUENCE [LARGE SCALE GENOMIC DNA]</scope>
    <source>
        <strain evidence="3">MUT 4182</strain>
    </source>
</reference>
<sequence>MATATATLTPPTRTSVFLQQGTIESLVTRLLVSTKQLLQRLTSWSEERATPTEVRRTRLLFNENLFSCITRFRDMHLNTAGLDNIQEWFTSVIETILADEASPESYRTHNPAIRHVVTSLLQSLRRLQTEYRGKSSTGRRLR</sequence>
<protein>
    <recommendedName>
        <fullName evidence="1">Aip3p/Bud6 N-terminal domain-containing protein</fullName>
    </recommendedName>
</protein>
<name>A0A0C3Q6B9_9AGAM</name>
<reference evidence="2 3" key="1">
    <citation type="submission" date="2014-04" db="EMBL/GenBank/DDBJ databases">
        <authorList>
            <consortium name="DOE Joint Genome Institute"/>
            <person name="Kuo A."/>
            <person name="Girlanda M."/>
            <person name="Perotto S."/>
            <person name="Kohler A."/>
            <person name="Nagy L.G."/>
            <person name="Floudas D."/>
            <person name="Copeland A."/>
            <person name="Barry K.W."/>
            <person name="Cichocki N."/>
            <person name="Veneault-Fourrey C."/>
            <person name="LaButti K."/>
            <person name="Lindquist E.A."/>
            <person name="Lipzen A."/>
            <person name="Lundell T."/>
            <person name="Morin E."/>
            <person name="Murat C."/>
            <person name="Sun H."/>
            <person name="Tunlid A."/>
            <person name="Henrissat B."/>
            <person name="Grigoriev I.V."/>
            <person name="Hibbett D.S."/>
            <person name="Martin F."/>
            <person name="Nordberg H.P."/>
            <person name="Cantor M.N."/>
            <person name="Hua S.X."/>
        </authorList>
    </citation>
    <scope>NUCLEOTIDE SEQUENCE [LARGE SCALE GENOMIC DNA]</scope>
    <source>
        <strain evidence="2 3">MUT 4182</strain>
    </source>
</reference>
<evidence type="ECO:0000313" key="2">
    <source>
        <dbReference type="EMBL" id="KIO24860.1"/>
    </source>
</evidence>
<accession>A0A0C3Q6B9</accession>
<keyword evidence="3" id="KW-1185">Reference proteome</keyword>
<evidence type="ECO:0000313" key="3">
    <source>
        <dbReference type="Proteomes" id="UP000054248"/>
    </source>
</evidence>
<proteinExistence type="predicted"/>
<feature type="domain" description="Aip3p/Bud6 N-terminal" evidence="1">
    <location>
        <begin position="24"/>
        <end position="132"/>
    </location>
</feature>
<evidence type="ECO:0000259" key="1">
    <source>
        <dbReference type="Pfam" id="PF23153"/>
    </source>
</evidence>